<dbReference type="Proteomes" id="UP000276133">
    <property type="component" value="Unassembled WGS sequence"/>
</dbReference>
<dbReference type="EMBL" id="REGN01003158">
    <property type="protein sequence ID" value="RNA24187.1"/>
    <property type="molecule type" value="Genomic_DNA"/>
</dbReference>
<dbReference type="InterPro" id="IPR020422">
    <property type="entry name" value="TYR_PHOSPHATASE_DUAL_dom"/>
</dbReference>
<gene>
    <name evidence="5" type="ORF">BpHYR1_047920</name>
</gene>
<dbReference type="GO" id="GO:0004722">
    <property type="term" value="F:protein serine/threonine phosphatase activity"/>
    <property type="evidence" value="ECO:0007669"/>
    <property type="project" value="UniProtKB-EC"/>
</dbReference>
<dbReference type="InterPro" id="IPR000387">
    <property type="entry name" value="Tyr_Pase_dom"/>
</dbReference>
<sequence>MSNSPRESNFKNRRNLEPLAASDSHFQHTKNYSSASLDTHKSVNSGNQAPDAKSPYGSISQGFRKVVPHDMACKLGCKGKKCKYETSNWPPEEMAIPGIFSHWITDDIVAMARPRDSLIKNTNFIQKMKEAGIKSIFNLQSRNEHKYCGEGILESTGYSYDPVDFQKNESKSLAKYFSISSKSQMLDMVKVIEFALSQGKLAVHCHAGLGRTGLLIACSLIYSQRMNANEAIKHIREKRQNSVQMDVQIACAKEFENYLKPLRVVFCQTMTNLSRSLNLESGESHLFTSFSLNTFLIRQRLLLHGNELKNIRHIPKIIYICCRKLIKLIKKCPKNENSNTLTVPKNENRHHSNPDSSFSLNEIAESLIKTKYSSKLMKIVLEYQRLINETNDGYDILYQEYNPLVLAAMMWTWINHLKEPVIRDQEISHLMSYYKENSKDESNWNTMDKGILETVNCILNLVRELFPIEEQMENFIIDKLIASLTQTQSKSQMDRNLDESEDLRQLPSNKYLLIKSIFKSIIEKPVISASKKSPRLEKNFRDVDQY</sequence>
<dbReference type="Pfam" id="PF00782">
    <property type="entry name" value="DSPc"/>
    <property type="match status" value="1"/>
</dbReference>
<organism evidence="5 6">
    <name type="scientific">Brachionus plicatilis</name>
    <name type="common">Marine rotifer</name>
    <name type="synonym">Brachionus muelleri</name>
    <dbReference type="NCBI Taxonomy" id="10195"/>
    <lineage>
        <taxon>Eukaryota</taxon>
        <taxon>Metazoa</taxon>
        <taxon>Spiralia</taxon>
        <taxon>Gnathifera</taxon>
        <taxon>Rotifera</taxon>
        <taxon>Eurotatoria</taxon>
        <taxon>Monogononta</taxon>
        <taxon>Pseudotrocha</taxon>
        <taxon>Ploima</taxon>
        <taxon>Brachionidae</taxon>
        <taxon>Brachionus</taxon>
    </lineage>
</organism>
<dbReference type="AlphaFoldDB" id="A0A3M7RLC1"/>
<keyword evidence="6" id="KW-1185">Reference proteome</keyword>
<evidence type="ECO:0000256" key="1">
    <source>
        <dbReference type="ARBA" id="ARBA00022801"/>
    </source>
</evidence>
<dbReference type="SMART" id="SM00404">
    <property type="entry name" value="PTPc_motif"/>
    <property type="match status" value="1"/>
</dbReference>
<dbReference type="InterPro" id="IPR029021">
    <property type="entry name" value="Prot-tyrosine_phosphatase-like"/>
</dbReference>
<dbReference type="InterPro" id="IPR016130">
    <property type="entry name" value="Tyr_Pase_AS"/>
</dbReference>
<evidence type="ECO:0000256" key="2">
    <source>
        <dbReference type="ARBA" id="ARBA00022912"/>
    </source>
</evidence>
<evidence type="ECO:0000313" key="5">
    <source>
        <dbReference type="EMBL" id="RNA24187.1"/>
    </source>
</evidence>
<dbReference type="EC" id="3.1.3.48" evidence="5"/>
<keyword evidence="1 5" id="KW-0378">Hydrolase</keyword>
<feature type="domain" description="Tyrosine specific protein phosphatases" evidence="4">
    <location>
        <begin position="183"/>
        <end position="250"/>
    </location>
</feature>
<accession>A0A3M7RLC1</accession>
<dbReference type="InterPro" id="IPR050561">
    <property type="entry name" value="PTP"/>
</dbReference>
<evidence type="ECO:0000256" key="3">
    <source>
        <dbReference type="SAM" id="MobiDB-lite"/>
    </source>
</evidence>
<dbReference type="OrthoDB" id="542013at2759"/>
<dbReference type="InterPro" id="IPR003595">
    <property type="entry name" value="Tyr_Pase_cat"/>
</dbReference>
<feature type="compositionally biased region" description="Polar residues" evidence="3">
    <location>
        <begin position="29"/>
        <end position="48"/>
    </location>
</feature>
<dbReference type="InterPro" id="IPR000340">
    <property type="entry name" value="Dual-sp_phosphatase_cat-dom"/>
</dbReference>
<dbReference type="PANTHER" id="PTHR23339">
    <property type="entry name" value="TYROSINE SPECIFIC PROTEIN PHOSPHATASE AND DUAL SPECIFICITY PROTEIN PHOSPHATASE"/>
    <property type="match status" value="1"/>
</dbReference>
<dbReference type="EC" id="3.1.3.16" evidence="5"/>
<dbReference type="SMART" id="SM00195">
    <property type="entry name" value="DSPc"/>
    <property type="match status" value="1"/>
</dbReference>
<name>A0A3M7RLC1_BRAPC</name>
<evidence type="ECO:0000313" key="6">
    <source>
        <dbReference type="Proteomes" id="UP000276133"/>
    </source>
</evidence>
<dbReference type="EC" id="3.1.3.41" evidence="5"/>
<proteinExistence type="predicted"/>
<evidence type="ECO:0000259" key="4">
    <source>
        <dbReference type="PROSITE" id="PS50056"/>
    </source>
</evidence>
<keyword evidence="2" id="KW-0904">Protein phosphatase</keyword>
<feature type="region of interest" description="Disordered" evidence="3">
    <location>
        <begin position="1"/>
        <end position="57"/>
    </location>
</feature>
<dbReference type="FunFam" id="3.90.190.10:FF:000157">
    <property type="entry name" value="Protein-tyrosine phosphatase"/>
    <property type="match status" value="1"/>
</dbReference>
<comment type="caution">
    <text evidence="5">The sequence shown here is derived from an EMBL/GenBank/DDBJ whole genome shotgun (WGS) entry which is preliminary data.</text>
</comment>
<dbReference type="Gene3D" id="3.90.190.10">
    <property type="entry name" value="Protein tyrosine phosphatase superfamily"/>
    <property type="match status" value="1"/>
</dbReference>
<dbReference type="STRING" id="10195.A0A3M7RLC1"/>
<reference evidence="5 6" key="1">
    <citation type="journal article" date="2018" name="Sci. Rep.">
        <title>Genomic signatures of local adaptation to the degree of environmental predictability in rotifers.</title>
        <authorList>
            <person name="Franch-Gras L."/>
            <person name="Hahn C."/>
            <person name="Garcia-Roger E.M."/>
            <person name="Carmona M.J."/>
            <person name="Serra M."/>
            <person name="Gomez A."/>
        </authorList>
    </citation>
    <scope>NUCLEOTIDE SEQUENCE [LARGE SCALE GENOMIC DNA]</scope>
    <source>
        <strain evidence="5">HYR1</strain>
    </source>
</reference>
<dbReference type="SUPFAM" id="SSF52799">
    <property type="entry name" value="(Phosphotyrosine protein) phosphatases II"/>
    <property type="match status" value="1"/>
</dbReference>
<dbReference type="GO" id="GO:0004725">
    <property type="term" value="F:protein tyrosine phosphatase activity"/>
    <property type="evidence" value="ECO:0007669"/>
    <property type="project" value="UniProtKB-EC"/>
</dbReference>
<protein>
    <submittedName>
        <fullName evidence="5">Tyrosine phosphatase domain-containing 1-like</fullName>
        <ecNumber evidence="5">3.1.3.16</ecNumber>
        <ecNumber evidence="5">3.1.3.41</ecNumber>
        <ecNumber evidence="5">3.1.3.48</ecNumber>
    </submittedName>
</protein>
<dbReference type="PROSITE" id="PS50056">
    <property type="entry name" value="TYR_PHOSPHATASE_2"/>
    <property type="match status" value="1"/>
</dbReference>
<dbReference type="PROSITE" id="PS00383">
    <property type="entry name" value="TYR_PHOSPHATASE_1"/>
    <property type="match status" value="1"/>
</dbReference>